<dbReference type="SUPFAM" id="SSF117281">
    <property type="entry name" value="Kelch motif"/>
    <property type="match status" value="1"/>
</dbReference>
<keyword evidence="3" id="KW-1185">Reference proteome</keyword>
<dbReference type="PROSITE" id="PS50181">
    <property type="entry name" value="FBOX"/>
    <property type="match status" value="1"/>
</dbReference>
<dbReference type="InterPro" id="IPR036047">
    <property type="entry name" value="F-box-like_dom_sf"/>
</dbReference>
<dbReference type="Gene3D" id="2.120.10.80">
    <property type="entry name" value="Kelch-type beta propeller"/>
    <property type="match status" value="1"/>
</dbReference>
<evidence type="ECO:0000259" key="1">
    <source>
        <dbReference type="PROSITE" id="PS50181"/>
    </source>
</evidence>
<dbReference type="PANTHER" id="PTHR31672">
    <property type="entry name" value="BNACNNG10540D PROTEIN"/>
    <property type="match status" value="1"/>
</dbReference>
<dbReference type="SMART" id="SM00256">
    <property type="entry name" value="FBOX"/>
    <property type="match status" value="1"/>
</dbReference>
<name>A0A5D2QHE3_GOSTO</name>
<evidence type="ECO:0000313" key="3">
    <source>
        <dbReference type="Proteomes" id="UP000322667"/>
    </source>
</evidence>
<dbReference type="InterPro" id="IPR001810">
    <property type="entry name" value="F-box_dom"/>
</dbReference>
<proteinExistence type="predicted"/>
<dbReference type="PANTHER" id="PTHR31672:SF2">
    <property type="entry name" value="F-BOX DOMAIN-CONTAINING PROTEIN"/>
    <property type="match status" value="1"/>
</dbReference>
<dbReference type="Proteomes" id="UP000322667">
    <property type="component" value="Chromosome A05"/>
</dbReference>
<accession>A0A5D2QHE3</accession>
<organism evidence="2 3">
    <name type="scientific">Gossypium tomentosum</name>
    <name type="common">Hawaiian cotton</name>
    <name type="synonym">Gossypium sandvicense</name>
    <dbReference type="NCBI Taxonomy" id="34277"/>
    <lineage>
        <taxon>Eukaryota</taxon>
        <taxon>Viridiplantae</taxon>
        <taxon>Streptophyta</taxon>
        <taxon>Embryophyta</taxon>
        <taxon>Tracheophyta</taxon>
        <taxon>Spermatophyta</taxon>
        <taxon>Magnoliopsida</taxon>
        <taxon>eudicotyledons</taxon>
        <taxon>Gunneridae</taxon>
        <taxon>Pentapetalae</taxon>
        <taxon>rosids</taxon>
        <taxon>malvids</taxon>
        <taxon>Malvales</taxon>
        <taxon>Malvaceae</taxon>
        <taxon>Malvoideae</taxon>
        <taxon>Gossypium</taxon>
    </lineage>
</organism>
<dbReference type="AlphaFoldDB" id="A0A5D2QHE3"/>
<dbReference type="CDD" id="cd09917">
    <property type="entry name" value="F-box_SF"/>
    <property type="match status" value="1"/>
</dbReference>
<dbReference type="SUPFAM" id="SSF81383">
    <property type="entry name" value="F-box domain"/>
    <property type="match status" value="1"/>
</dbReference>
<dbReference type="EMBL" id="CM017614">
    <property type="protein sequence ID" value="TYI26770.1"/>
    <property type="molecule type" value="Genomic_DNA"/>
</dbReference>
<evidence type="ECO:0000313" key="2">
    <source>
        <dbReference type="EMBL" id="TYI26770.1"/>
    </source>
</evidence>
<dbReference type="InterPro" id="IPR015915">
    <property type="entry name" value="Kelch-typ_b-propeller"/>
</dbReference>
<dbReference type="Pfam" id="PF12937">
    <property type="entry name" value="F-box-like"/>
    <property type="match status" value="1"/>
</dbReference>
<sequence>MIKVTSVTHLYIMWSYNSPSNNCLYELYTPLRCTTIFTIFVPVEMWSNLPFDVLAKIFSFLSPDSLARARSTCRHWNSCVDTYPIATSFILLSLHHRAWFLALPTRNRGQHCYVHNPVIDNWHLLSLDFLSDPVRPVASIGALILVRPTNCTVLQLALCNPFTRQFRYLPMSNISRTNPAVGVVTLDSVQHGPNPNFRVYVAGGMSEAPRGGAMYELKLEMYDSTDDTWHVVGFVPTEFAVRLTVWTPNESVYSNGVLYWMTSARAYSVMGYEIDGHRWRGFGVPMADKLEFAALLCRNGGLTLVGGASEGEACIWELKEGDRWGLIEKVPMEMGRKLLGGKRSWGSIKCVGSEEAIYLYKELGSGMVVWREMEEKARWAWFWIEGCHSIGGNQVPNLPIKGVFLHPNLFPFTF</sequence>
<gene>
    <name evidence="2" type="ORF">ES332_A05G134400v1</name>
</gene>
<dbReference type="InterPro" id="IPR050796">
    <property type="entry name" value="SCF_F-box_component"/>
</dbReference>
<protein>
    <recommendedName>
        <fullName evidence="1">F-box domain-containing protein</fullName>
    </recommendedName>
</protein>
<dbReference type="Gene3D" id="1.20.1280.50">
    <property type="match status" value="1"/>
</dbReference>
<reference evidence="2 3" key="1">
    <citation type="submission" date="2019-07" db="EMBL/GenBank/DDBJ databases">
        <title>WGS assembly of Gossypium tomentosum.</title>
        <authorList>
            <person name="Chen Z.J."/>
            <person name="Sreedasyam A."/>
            <person name="Ando A."/>
            <person name="Song Q."/>
            <person name="De L."/>
            <person name="Hulse-Kemp A."/>
            <person name="Ding M."/>
            <person name="Ye W."/>
            <person name="Kirkbride R."/>
            <person name="Jenkins J."/>
            <person name="Plott C."/>
            <person name="Lovell J."/>
            <person name="Lin Y.-M."/>
            <person name="Vaughn R."/>
            <person name="Liu B."/>
            <person name="Li W."/>
            <person name="Simpson S."/>
            <person name="Scheffler B."/>
            <person name="Saski C."/>
            <person name="Grover C."/>
            <person name="Hu G."/>
            <person name="Conover J."/>
            <person name="Carlson J."/>
            <person name="Shu S."/>
            <person name="Boston L."/>
            <person name="Williams M."/>
            <person name="Peterson D."/>
            <person name="Mcgee K."/>
            <person name="Jones D."/>
            <person name="Wendel J."/>
            <person name="Stelly D."/>
            <person name="Grimwood J."/>
            <person name="Schmutz J."/>
        </authorList>
    </citation>
    <scope>NUCLEOTIDE SEQUENCE [LARGE SCALE GENOMIC DNA]</scope>
    <source>
        <strain evidence="2">7179.01</strain>
    </source>
</reference>
<feature type="domain" description="F-box" evidence="1">
    <location>
        <begin position="43"/>
        <end position="92"/>
    </location>
</feature>